<feature type="compositionally biased region" description="Low complexity" evidence="1">
    <location>
        <begin position="311"/>
        <end position="322"/>
    </location>
</feature>
<evidence type="ECO:0000256" key="1">
    <source>
        <dbReference type="SAM" id="MobiDB-lite"/>
    </source>
</evidence>
<comment type="caution">
    <text evidence="2">The sequence shown here is derived from an EMBL/GenBank/DDBJ whole genome shotgun (WGS) entry which is preliminary data.</text>
</comment>
<accession>A0AAE1P7U3</accession>
<feature type="region of interest" description="Disordered" evidence="1">
    <location>
        <begin position="436"/>
        <end position="859"/>
    </location>
</feature>
<feature type="region of interest" description="Disordered" evidence="1">
    <location>
        <begin position="14"/>
        <end position="295"/>
    </location>
</feature>
<feature type="compositionally biased region" description="Polar residues" evidence="1">
    <location>
        <begin position="760"/>
        <end position="770"/>
    </location>
</feature>
<protein>
    <submittedName>
        <fullName evidence="2">Uncharacterized protein</fullName>
    </submittedName>
</protein>
<feature type="compositionally biased region" description="Polar residues" evidence="1">
    <location>
        <begin position="343"/>
        <end position="373"/>
    </location>
</feature>
<dbReference type="AlphaFoldDB" id="A0AAE1P7U3"/>
<feature type="compositionally biased region" description="Polar residues" evidence="1">
    <location>
        <begin position="543"/>
        <end position="568"/>
    </location>
</feature>
<feature type="compositionally biased region" description="Low complexity" evidence="1">
    <location>
        <begin position="739"/>
        <end position="759"/>
    </location>
</feature>
<feature type="compositionally biased region" description="Polar residues" evidence="1">
    <location>
        <begin position="799"/>
        <end position="815"/>
    </location>
</feature>
<feature type="compositionally biased region" description="Pro residues" evidence="1">
    <location>
        <begin position="778"/>
        <end position="787"/>
    </location>
</feature>
<organism evidence="2 3">
    <name type="scientific">Petrolisthes manimaculis</name>
    <dbReference type="NCBI Taxonomy" id="1843537"/>
    <lineage>
        <taxon>Eukaryota</taxon>
        <taxon>Metazoa</taxon>
        <taxon>Ecdysozoa</taxon>
        <taxon>Arthropoda</taxon>
        <taxon>Crustacea</taxon>
        <taxon>Multicrustacea</taxon>
        <taxon>Malacostraca</taxon>
        <taxon>Eumalacostraca</taxon>
        <taxon>Eucarida</taxon>
        <taxon>Decapoda</taxon>
        <taxon>Pleocyemata</taxon>
        <taxon>Anomura</taxon>
        <taxon>Galatheoidea</taxon>
        <taxon>Porcellanidae</taxon>
        <taxon>Petrolisthes</taxon>
    </lineage>
</organism>
<dbReference type="Proteomes" id="UP001292094">
    <property type="component" value="Unassembled WGS sequence"/>
</dbReference>
<gene>
    <name evidence="2" type="ORF">Pmani_024601</name>
</gene>
<dbReference type="EMBL" id="JAWZYT010002592">
    <property type="protein sequence ID" value="KAK4303373.1"/>
    <property type="molecule type" value="Genomic_DNA"/>
</dbReference>
<feature type="compositionally biased region" description="Low complexity" evidence="1">
    <location>
        <begin position="258"/>
        <end position="271"/>
    </location>
</feature>
<feature type="compositionally biased region" description="Pro residues" evidence="1">
    <location>
        <begin position="460"/>
        <end position="488"/>
    </location>
</feature>
<feature type="compositionally biased region" description="Polar residues" evidence="1">
    <location>
        <begin position="137"/>
        <end position="152"/>
    </location>
</feature>
<feature type="compositionally biased region" description="Polar residues" evidence="1">
    <location>
        <begin position="380"/>
        <end position="389"/>
    </location>
</feature>
<feature type="compositionally biased region" description="Low complexity" evidence="1">
    <location>
        <begin position="32"/>
        <end position="43"/>
    </location>
</feature>
<feature type="compositionally biased region" description="Pro residues" evidence="1">
    <location>
        <begin position="106"/>
        <end position="115"/>
    </location>
</feature>
<feature type="compositionally biased region" description="Low complexity" evidence="1">
    <location>
        <begin position="286"/>
        <end position="295"/>
    </location>
</feature>
<sequence length="1034" mass="108448">MNTRQLRGCVCVVKTHQHHHQETQPPPPPSPTGYQTSAPTSPDGSPPPPLSRPKKSRRSVKSSSIENMVEAGRTTTEISQGRVLWRPRQEEQQSERAIPPWADPHAQPPPPPPPSTTFVATLSPPPQRRGMMKPASPLTSATEVSPNPTHFNRPTPGASPVMVRRSLFRNNATPSARARSVDSSINRAPPWADHQLRPTHRTESPSRCKGRTDALSPPPASPPATSASPSATTSSHTSDIHSTSKTSSGSTQKAVIDSASTSTTRTASSNTVMSSTEMRRVEMKESSAAATAAYHSSDMMTKTPVVPIDSSPGTSTVGVVSGKCVPPGNTSGQSASDGHPRSHQAQVTSRQQTVTAGMQSAAGTMVSTRTVTEGQAAPPTLSQEQSSPTPWRKNRTAVAKDAPALTQPRQASPQSSHDVSVASGAVHHTINVVQEGRAEEQAVQSAPWRRQVTSPDKKTPPPASVPTAPTPSHPPVETPSSTPPPAQPPSESHAKGKSGLKATDVQPWRKQRPKGRQTPPPATTPITVATTTCPPQAAAPFSHTPTTTQATNISQVGAISTHQAKSLTSSVSAISQESSVTETTVSVQKQTKASFETSVKVSSSVPSASTSTTSVATKTKQASTESKTSSVSSVSDQTKTPAAASSVTPLATKTTREANKQVEEAVREKHLLASKSERGTEGVAVCDAKRATPTSSVPTSAAPPASCAPTQQLRPTEAATSSGKSDLTVPQPAPPPPTTASQLPPTSSASVSSLVSIQTLDKTSLGTSVQATTTTPIMPIPTPPPAPDAKQLKSVGRSAPQQAATSPGQQGTSAGEGSVEKGVAFPQPTPAGQDTVAAPVHVGIDLDLPPPPATLLQGDMSAPTLASREACETDDPSQEYIRESVTKRIKAFEKQASLEDEPPTSLERHLPPARPVAPWVKKTSTGPVQQEVYWGATSPEEQEAPLPPPPPPAAPSRPKTDRTMSPSRPQPVRESPKVVCVSSLLTHPDPSHLTPRLSHPVPSYYSPPLPPRPILSPLSPRSYSPHFWLPHPKI</sequence>
<proteinExistence type="predicted"/>
<evidence type="ECO:0000313" key="3">
    <source>
        <dbReference type="Proteomes" id="UP001292094"/>
    </source>
</evidence>
<name>A0AAE1P7U3_9EUCA</name>
<evidence type="ECO:0000313" key="2">
    <source>
        <dbReference type="EMBL" id="KAK4303373.1"/>
    </source>
</evidence>
<feature type="compositionally biased region" description="Basic and acidic residues" evidence="1">
    <location>
        <begin position="194"/>
        <end position="212"/>
    </location>
</feature>
<feature type="compositionally biased region" description="Low complexity" evidence="1">
    <location>
        <begin position="1015"/>
        <end position="1024"/>
    </location>
</feature>
<keyword evidence="3" id="KW-1185">Reference proteome</keyword>
<feature type="compositionally biased region" description="Low complexity" evidence="1">
    <location>
        <begin position="524"/>
        <end position="540"/>
    </location>
</feature>
<feature type="compositionally biased region" description="Low complexity" evidence="1">
    <location>
        <begin position="691"/>
        <end position="710"/>
    </location>
</feature>
<feature type="compositionally biased region" description="Basic and acidic residues" evidence="1">
    <location>
        <begin position="654"/>
        <end position="680"/>
    </location>
</feature>
<feature type="compositionally biased region" description="Polar residues" evidence="1">
    <location>
        <begin position="643"/>
        <end position="653"/>
    </location>
</feature>
<reference evidence="2" key="1">
    <citation type="submission" date="2023-11" db="EMBL/GenBank/DDBJ databases">
        <title>Genome assemblies of two species of porcelain crab, Petrolisthes cinctipes and Petrolisthes manimaculis (Anomura: Porcellanidae).</title>
        <authorList>
            <person name="Angst P."/>
        </authorList>
    </citation>
    <scope>NUCLEOTIDE SEQUENCE</scope>
    <source>
        <strain evidence="2">PB745_02</strain>
        <tissue evidence="2">Gill</tissue>
    </source>
</reference>
<feature type="region of interest" description="Disordered" evidence="1">
    <location>
        <begin position="892"/>
        <end position="1024"/>
    </location>
</feature>
<feature type="compositionally biased region" description="Pro residues" evidence="1">
    <location>
        <begin position="1005"/>
        <end position="1014"/>
    </location>
</feature>
<feature type="compositionally biased region" description="Polar residues" evidence="1">
    <location>
        <begin position="407"/>
        <end position="418"/>
    </location>
</feature>
<feature type="compositionally biased region" description="Polar residues" evidence="1">
    <location>
        <begin position="711"/>
        <end position="725"/>
    </location>
</feature>
<feature type="compositionally biased region" description="Low complexity" evidence="1">
    <location>
        <begin position="569"/>
        <end position="640"/>
    </location>
</feature>
<feature type="compositionally biased region" description="Low complexity" evidence="1">
    <location>
        <begin position="223"/>
        <end position="251"/>
    </location>
</feature>
<feature type="compositionally biased region" description="Pro residues" evidence="1">
    <location>
        <begin position="945"/>
        <end position="955"/>
    </location>
</feature>
<feature type="region of interest" description="Disordered" evidence="1">
    <location>
        <begin position="311"/>
        <end position="421"/>
    </location>
</feature>